<dbReference type="Proteomes" id="UP001244011">
    <property type="component" value="Unassembled WGS sequence"/>
</dbReference>
<feature type="compositionally biased region" description="Basic and acidic residues" evidence="6">
    <location>
        <begin position="110"/>
        <end position="123"/>
    </location>
</feature>
<feature type="compositionally biased region" description="Polar residues" evidence="6">
    <location>
        <begin position="311"/>
        <end position="324"/>
    </location>
</feature>
<feature type="compositionally biased region" description="Basic and acidic residues" evidence="6">
    <location>
        <begin position="132"/>
        <end position="168"/>
    </location>
</feature>
<dbReference type="Gene3D" id="1.10.287.110">
    <property type="entry name" value="DnaJ domain"/>
    <property type="match status" value="1"/>
</dbReference>
<dbReference type="GO" id="GO:0005737">
    <property type="term" value="C:cytoplasm"/>
    <property type="evidence" value="ECO:0007669"/>
    <property type="project" value="UniProtKB-SubCell"/>
</dbReference>
<evidence type="ECO:0000256" key="2">
    <source>
        <dbReference type="ARBA" id="ARBA00004496"/>
    </source>
</evidence>
<evidence type="ECO:0000259" key="7">
    <source>
        <dbReference type="PROSITE" id="PS50076"/>
    </source>
</evidence>
<comment type="subcellular location">
    <subcellularLocation>
        <location evidence="2">Cytoplasm</location>
    </subcellularLocation>
    <subcellularLocation>
        <location evidence="1">Nucleus</location>
    </subcellularLocation>
</comment>
<dbReference type="Pfam" id="PF00226">
    <property type="entry name" value="DnaJ"/>
    <property type="match status" value="1"/>
</dbReference>
<dbReference type="SUPFAM" id="SSF46565">
    <property type="entry name" value="Chaperone J-domain"/>
    <property type="match status" value="1"/>
</dbReference>
<dbReference type="InterPro" id="IPR036869">
    <property type="entry name" value="J_dom_sf"/>
</dbReference>
<evidence type="ECO:0000313" key="8">
    <source>
        <dbReference type="EMBL" id="KAK1765744.1"/>
    </source>
</evidence>
<dbReference type="PRINTS" id="PR00625">
    <property type="entry name" value="JDOMAIN"/>
</dbReference>
<dbReference type="InterPro" id="IPR052094">
    <property type="entry name" value="Pre-mRNA-splicing_ERAD"/>
</dbReference>
<name>A0AAJ0BWG8_9PEZI</name>
<dbReference type="EMBL" id="MU839014">
    <property type="protein sequence ID" value="KAK1765744.1"/>
    <property type="molecule type" value="Genomic_DNA"/>
</dbReference>
<feature type="compositionally biased region" description="Low complexity" evidence="6">
    <location>
        <begin position="293"/>
        <end position="310"/>
    </location>
</feature>
<feature type="region of interest" description="Disordered" evidence="6">
    <location>
        <begin position="110"/>
        <end position="352"/>
    </location>
</feature>
<dbReference type="SMART" id="SM00271">
    <property type="entry name" value="DnaJ"/>
    <property type="match status" value="1"/>
</dbReference>
<evidence type="ECO:0000313" key="9">
    <source>
        <dbReference type="Proteomes" id="UP001244011"/>
    </source>
</evidence>
<reference evidence="8" key="1">
    <citation type="submission" date="2023-06" db="EMBL/GenBank/DDBJ databases">
        <title>Genome-scale phylogeny and comparative genomics of the fungal order Sordariales.</title>
        <authorList>
            <consortium name="Lawrence Berkeley National Laboratory"/>
            <person name="Hensen N."/>
            <person name="Bonometti L."/>
            <person name="Westerberg I."/>
            <person name="Brannstrom I.O."/>
            <person name="Guillou S."/>
            <person name="Cros-Aarteil S."/>
            <person name="Calhoun S."/>
            <person name="Haridas S."/>
            <person name="Kuo A."/>
            <person name="Mondo S."/>
            <person name="Pangilinan J."/>
            <person name="Riley R."/>
            <person name="Labutti K."/>
            <person name="Andreopoulos B."/>
            <person name="Lipzen A."/>
            <person name="Chen C."/>
            <person name="Yanf M."/>
            <person name="Daum C."/>
            <person name="Ng V."/>
            <person name="Clum A."/>
            <person name="Steindorff A."/>
            <person name="Ohm R."/>
            <person name="Martin F."/>
            <person name="Silar P."/>
            <person name="Natvig D."/>
            <person name="Lalanne C."/>
            <person name="Gautier V."/>
            <person name="Ament-Velasquez S.L."/>
            <person name="Kruys A."/>
            <person name="Hutchinson M.I."/>
            <person name="Powell A.J."/>
            <person name="Barry K."/>
            <person name="Miller A.N."/>
            <person name="Grigoriev I.V."/>
            <person name="Debuchy R."/>
            <person name="Gladieux P."/>
            <person name="Thoren M.H."/>
            <person name="Johannesson H."/>
        </authorList>
    </citation>
    <scope>NUCLEOTIDE SEQUENCE</scope>
    <source>
        <strain evidence="8">8032-3</strain>
    </source>
</reference>
<feature type="compositionally biased region" description="Basic and acidic residues" evidence="6">
    <location>
        <begin position="226"/>
        <end position="246"/>
    </location>
</feature>
<accession>A0AAJ0BWG8</accession>
<sequence>MALDSAELVQYARDSASRGDDLFALLGVDATTPKDDIHRAWRRAGLKYHPDKAGDSYDPAKYESFERARDVLCDPAAREAYDGGLRAALQKKRRVEEMSTDRRRFVEELERAEREAKRPKTWETDGGLSQAERNRVAEAGRRRMEERARLMREAEERSKQREKERRDVASPVASAGAGANASAAAPTVGTEQVSTPTPPLGGKDRRPSREGSPMASKPANGDEYDDRIADLERRLKEKQERKAARKSDKRGRKSDISSLSSRRSPPAGAGYTPTKPPHDASEPKADREKTPESRSFSFRPFAASAPSSPATTKLGSSTLPQFASTMARLKAAQAKREEERRKRAEAAGEQAA</sequence>
<evidence type="ECO:0000256" key="6">
    <source>
        <dbReference type="SAM" id="MobiDB-lite"/>
    </source>
</evidence>
<keyword evidence="5" id="KW-0539">Nucleus</keyword>
<evidence type="ECO:0000256" key="3">
    <source>
        <dbReference type="ARBA" id="ARBA00022490"/>
    </source>
</evidence>
<feature type="compositionally biased region" description="Low complexity" evidence="6">
    <location>
        <begin position="169"/>
        <end position="190"/>
    </location>
</feature>
<evidence type="ECO:0000256" key="1">
    <source>
        <dbReference type="ARBA" id="ARBA00004123"/>
    </source>
</evidence>
<dbReference type="CDD" id="cd06257">
    <property type="entry name" value="DnaJ"/>
    <property type="match status" value="1"/>
</dbReference>
<dbReference type="RefSeq" id="XP_060281957.1">
    <property type="nucleotide sequence ID" value="XM_060428397.1"/>
</dbReference>
<feature type="compositionally biased region" description="Basic and acidic residues" evidence="6">
    <location>
        <begin position="334"/>
        <end position="346"/>
    </location>
</feature>
<dbReference type="InterPro" id="IPR001623">
    <property type="entry name" value="DnaJ_domain"/>
</dbReference>
<keyword evidence="3" id="KW-0963">Cytoplasm</keyword>
<dbReference type="PANTHER" id="PTHR44313:SF1">
    <property type="entry name" value="DNAJ HOMOLOG SUBFAMILY C MEMBER 17"/>
    <property type="match status" value="1"/>
</dbReference>
<feature type="compositionally biased region" description="Basic and acidic residues" evidence="6">
    <location>
        <begin position="276"/>
        <end position="292"/>
    </location>
</feature>
<comment type="caution">
    <text evidence="8">The sequence shown here is derived from an EMBL/GenBank/DDBJ whole genome shotgun (WGS) entry which is preliminary data.</text>
</comment>
<protein>
    <recommendedName>
        <fullName evidence="7">J domain-containing protein</fullName>
    </recommendedName>
</protein>
<feature type="domain" description="J" evidence="7">
    <location>
        <begin position="21"/>
        <end position="85"/>
    </location>
</feature>
<gene>
    <name evidence="8" type="ORF">QBC33DRAFT_543813</name>
</gene>
<proteinExistence type="predicted"/>
<keyword evidence="9" id="KW-1185">Reference proteome</keyword>
<dbReference type="GeneID" id="85311584"/>
<dbReference type="PROSITE" id="PS50076">
    <property type="entry name" value="DNAJ_2"/>
    <property type="match status" value="1"/>
</dbReference>
<evidence type="ECO:0000256" key="5">
    <source>
        <dbReference type="ARBA" id="ARBA00023242"/>
    </source>
</evidence>
<dbReference type="GO" id="GO:0005681">
    <property type="term" value="C:spliceosomal complex"/>
    <property type="evidence" value="ECO:0007669"/>
    <property type="project" value="TreeGrafter"/>
</dbReference>
<dbReference type="GO" id="GO:0000390">
    <property type="term" value="P:spliceosomal complex disassembly"/>
    <property type="evidence" value="ECO:0007669"/>
    <property type="project" value="TreeGrafter"/>
</dbReference>
<dbReference type="PANTHER" id="PTHR44313">
    <property type="entry name" value="DNAJ HOMOLOG SUBFAMILY C MEMBER 17"/>
    <property type="match status" value="1"/>
</dbReference>
<organism evidence="8 9">
    <name type="scientific">Phialemonium atrogriseum</name>
    <dbReference type="NCBI Taxonomy" id="1093897"/>
    <lineage>
        <taxon>Eukaryota</taxon>
        <taxon>Fungi</taxon>
        <taxon>Dikarya</taxon>
        <taxon>Ascomycota</taxon>
        <taxon>Pezizomycotina</taxon>
        <taxon>Sordariomycetes</taxon>
        <taxon>Sordariomycetidae</taxon>
        <taxon>Cephalothecales</taxon>
        <taxon>Cephalothecaceae</taxon>
        <taxon>Phialemonium</taxon>
    </lineage>
</organism>
<evidence type="ECO:0000256" key="4">
    <source>
        <dbReference type="ARBA" id="ARBA00023186"/>
    </source>
</evidence>
<dbReference type="AlphaFoldDB" id="A0AAJ0BWG8"/>
<keyword evidence="4" id="KW-0143">Chaperone</keyword>